<dbReference type="CDD" id="cd07067">
    <property type="entry name" value="HP_PGM_like"/>
    <property type="match status" value="1"/>
</dbReference>
<dbReference type="AlphaFoldDB" id="A0A369BNU7"/>
<proteinExistence type="predicted"/>
<reference evidence="3 4" key="1">
    <citation type="submission" date="2018-07" db="EMBL/GenBank/DDBJ databases">
        <title>Genomic Encyclopedia of Type Strains, Phase III (KMG-III): the genomes of soil and plant-associated and newly described type strains.</title>
        <authorList>
            <person name="Whitman W."/>
        </authorList>
    </citation>
    <scope>NUCLEOTIDE SEQUENCE [LARGE SCALE GENOMIC DNA]</scope>
    <source>
        <strain evidence="3 4">CECT 8333</strain>
    </source>
</reference>
<evidence type="ECO:0000256" key="2">
    <source>
        <dbReference type="PIRSR" id="PIRSR613078-2"/>
    </source>
</evidence>
<dbReference type="PANTHER" id="PTHR48100">
    <property type="entry name" value="BROAD-SPECIFICITY PHOSPHATASE YOR283W-RELATED"/>
    <property type="match status" value="1"/>
</dbReference>
<sequence>MLVGLIRHGLTDWNAVGRIQGQSDIPLNEEGRRQARLLASRLQGDREHKWDFVVTSGLMRAEETGKIIADELDIPLLDPDHRIKERAFGQVEGMTALERESKWGQDWNLLELGQEKDEDIRKRALAFLEELGEKYGDSNVLVVTHGGLLAQLFTALYQDQCTQRIGNLSLTILEKSEMEWGLRLYNCTRHLEEMIEETK</sequence>
<evidence type="ECO:0000313" key="3">
    <source>
        <dbReference type="EMBL" id="RCX23280.1"/>
    </source>
</evidence>
<dbReference type="Pfam" id="PF00300">
    <property type="entry name" value="His_Phos_1"/>
    <property type="match status" value="1"/>
</dbReference>
<evidence type="ECO:0000313" key="4">
    <source>
        <dbReference type="Proteomes" id="UP000253090"/>
    </source>
</evidence>
<feature type="active site" description="Tele-phosphohistidine intermediate" evidence="1">
    <location>
        <position position="8"/>
    </location>
</feature>
<organism evidence="3 4">
    <name type="scientific">Fontibacillus phaseoli</name>
    <dbReference type="NCBI Taxonomy" id="1416533"/>
    <lineage>
        <taxon>Bacteria</taxon>
        <taxon>Bacillati</taxon>
        <taxon>Bacillota</taxon>
        <taxon>Bacilli</taxon>
        <taxon>Bacillales</taxon>
        <taxon>Paenibacillaceae</taxon>
        <taxon>Fontibacillus</taxon>
    </lineage>
</organism>
<dbReference type="SMART" id="SM00855">
    <property type="entry name" value="PGAM"/>
    <property type="match status" value="1"/>
</dbReference>
<dbReference type="SUPFAM" id="SSF53254">
    <property type="entry name" value="Phosphoglycerate mutase-like"/>
    <property type="match status" value="1"/>
</dbReference>
<keyword evidence="4" id="KW-1185">Reference proteome</keyword>
<gene>
    <name evidence="3" type="ORF">DFP94_101877</name>
</gene>
<feature type="active site" description="Proton donor/acceptor" evidence="1">
    <location>
        <position position="85"/>
    </location>
</feature>
<dbReference type="InterPro" id="IPR050275">
    <property type="entry name" value="PGM_Phosphatase"/>
</dbReference>
<feature type="binding site" evidence="2">
    <location>
        <position position="60"/>
    </location>
    <ligand>
        <name>substrate</name>
    </ligand>
</feature>
<dbReference type="EMBL" id="QPJW01000001">
    <property type="protein sequence ID" value="RCX23280.1"/>
    <property type="molecule type" value="Genomic_DNA"/>
</dbReference>
<evidence type="ECO:0000256" key="1">
    <source>
        <dbReference type="PIRSR" id="PIRSR613078-1"/>
    </source>
</evidence>
<dbReference type="InterPro" id="IPR013078">
    <property type="entry name" value="His_Pase_superF_clade-1"/>
</dbReference>
<dbReference type="Gene3D" id="3.40.50.1240">
    <property type="entry name" value="Phosphoglycerate mutase-like"/>
    <property type="match status" value="1"/>
</dbReference>
<protein>
    <submittedName>
        <fullName evidence="3">Broad specificity phosphatase PhoE</fullName>
    </submittedName>
</protein>
<dbReference type="InterPro" id="IPR029033">
    <property type="entry name" value="His_PPase_superfam"/>
</dbReference>
<dbReference type="Proteomes" id="UP000253090">
    <property type="component" value="Unassembled WGS sequence"/>
</dbReference>
<dbReference type="RefSeq" id="WP_114495179.1">
    <property type="nucleotide sequence ID" value="NZ_QPJW01000001.1"/>
</dbReference>
<comment type="caution">
    <text evidence="3">The sequence shown here is derived from an EMBL/GenBank/DDBJ whole genome shotgun (WGS) entry which is preliminary data.</text>
</comment>
<dbReference type="OrthoDB" id="9782128at2"/>
<accession>A0A369BNU7</accession>
<name>A0A369BNU7_9BACL</name>
<dbReference type="GO" id="GO:0016791">
    <property type="term" value="F:phosphatase activity"/>
    <property type="evidence" value="ECO:0007669"/>
    <property type="project" value="TreeGrafter"/>
</dbReference>
<feature type="binding site" evidence="2">
    <location>
        <begin position="7"/>
        <end position="14"/>
    </location>
    <ligand>
        <name>substrate</name>
    </ligand>
</feature>